<gene>
    <name evidence="2" type="ORF">E4P33_03800</name>
</gene>
<comment type="caution">
    <text evidence="2">The sequence shown here is derived from an EMBL/GenBank/DDBJ whole genome shotgun (WGS) entry which is preliminary data.</text>
</comment>
<name>A0AAX2SBK1_KOCRH</name>
<dbReference type="PROSITE" id="PS50943">
    <property type="entry name" value="HTH_CROC1"/>
    <property type="match status" value="1"/>
</dbReference>
<dbReference type="SMART" id="SM00530">
    <property type="entry name" value="HTH_XRE"/>
    <property type="match status" value="1"/>
</dbReference>
<dbReference type="CDD" id="cd00093">
    <property type="entry name" value="HTH_XRE"/>
    <property type="match status" value="1"/>
</dbReference>
<dbReference type="Proteomes" id="UP000298017">
    <property type="component" value="Unassembled WGS sequence"/>
</dbReference>
<accession>A0AAX2SBK1</accession>
<dbReference type="AlphaFoldDB" id="A0AAX2SBK1"/>
<evidence type="ECO:0000259" key="1">
    <source>
        <dbReference type="PROSITE" id="PS50943"/>
    </source>
</evidence>
<reference evidence="2 3" key="1">
    <citation type="submission" date="2019-03" db="EMBL/GenBank/DDBJ databases">
        <title>Genome Sequencing and Assembly of Various Microbes Isolated from Alder Root Nodule.</title>
        <authorList>
            <person name="Swanson E."/>
            <person name="Sevigny J.L."/>
            <person name="Pesce C."/>
            <person name="Davis I."/>
            <person name="Kleiner V."/>
            <person name="Tisa L."/>
        </authorList>
    </citation>
    <scope>NUCLEOTIDE SEQUENCE [LARGE SCALE GENOMIC DNA]</scope>
    <source>
        <strain evidence="2 3">4R-31</strain>
    </source>
</reference>
<dbReference type="EMBL" id="SPNK01000003">
    <property type="protein sequence ID" value="TFI02180.1"/>
    <property type="molecule type" value="Genomic_DNA"/>
</dbReference>
<dbReference type="GO" id="GO:0003677">
    <property type="term" value="F:DNA binding"/>
    <property type="evidence" value="ECO:0007669"/>
    <property type="project" value="InterPro"/>
</dbReference>
<dbReference type="SUPFAM" id="SSF47413">
    <property type="entry name" value="lambda repressor-like DNA-binding domains"/>
    <property type="match status" value="1"/>
</dbReference>
<sequence>MTPNVYKLTFCACRNKDELMDTAYEVAKNIRGALSREGWTQARAAQALSMSPVSFRHRMNGRYSFTIAEVQTLADALGVSYSSLVELPERKAQ</sequence>
<proteinExistence type="predicted"/>
<dbReference type="InterPro" id="IPR010982">
    <property type="entry name" value="Lambda_DNA-bd_dom_sf"/>
</dbReference>
<dbReference type="InterPro" id="IPR001387">
    <property type="entry name" value="Cro/C1-type_HTH"/>
</dbReference>
<keyword evidence="3" id="KW-1185">Reference proteome</keyword>
<evidence type="ECO:0000313" key="2">
    <source>
        <dbReference type="EMBL" id="TFI02180.1"/>
    </source>
</evidence>
<dbReference type="Gene3D" id="1.10.260.40">
    <property type="entry name" value="lambda repressor-like DNA-binding domains"/>
    <property type="match status" value="1"/>
</dbReference>
<evidence type="ECO:0000313" key="3">
    <source>
        <dbReference type="Proteomes" id="UP000298017"/>
    </source>
</evidence>
<dbReference type="Pfam" id="PF13560">
    <property type="entry name" value="HTH_31"/>
    <property type="match status" value="1"/>
</dbReference>
<protein>
    <submittedName>
        <fullName evidence="2">XRE family transcriptional regulator</fullName>
    </submittedName>
</protein>
<organism evidence="2 3">
    <name type="scientific">Kocuria rhizophila</name>
    <dbReference type="NCBI Taxonomy" id="72000"/>
    <lineage>
        <taxon>Bacteria</taxon>
        <taxon>Bacillati</taxon>
        <taxon>Actinomycetota</taxon>
        <taxon>Actinomycetes</taxon>
        <taxon>Micrococcales</taxon>
        <taxon>Micrococcaceae</taxon>
        <taxon>Kocuria</taxon>
    </lineage>
</organism>
<feature type="domain" description="HTH cro/C1-type" evidence="1">
    <location>
        <begin position="30"/>
        <end position="84"/>
    </location>
</feature>